<dbReference type="Gene3D" id="2.60.120.200">
    <property type="match status" value="1"/>
</dbReference>
<evidence type="ECO:0000313" key="2">
    <source>
        <dbReference type="EMBL" id="AKT37635.1"/>
    </source>
</evidence>
<dbReference type="SUPFAM" id="SSF49899">
    <property type="entry name" value="Concanavalin A-like lectins/glucanases"/>
    <property type="match status" value="1"/>
</dbReference>
<dbReference type="PROSITE" id="PS51257">
    <property type="entry name" value="PROKAR_LIPOPROTEIN"/>
    <property type="match status" value="1"/>
</dbReference>
<reference evidence="2 3" key="1">
    <citation type="submission" date="2015-07" db="EMBL/GenBank/DDBJ databases">
        <title>Genome analysis of myxobacterium Chondromyces crocatus Cm c5 reveals a high potential for natural compound synthesis and the genetic basis for the loss of fruiting body formation.</title>
        <authorList>
            <person name="Zaburannyi N."/>
            <person name="Bunk B."/>
            <person name="Maier J."/>
            <person name="Overmann J."/>
            <person name="Mueller R."/>
        </authorList>
    </citation>
    <scope>NUCLEOTIDE SEQUENCE [LARGE SCALE GENOMIC DNA]</scope>
    <source>
        <strain evidence="2 3">Cm c5</strain>
    </source>
</reference>
<evidence type="ECO:0000256" key="1">
    <source>
        <dbReference type="SAM" id="MobiDB-lite"/>
    </source>
</evidence>
<dbReference type="KEGG" id="ccro:CMC5_017770"/>
<sequence length="383" mass="39433">MMLRRMRALEVTFVGAGLLLLAAVGCGSSDEPTRPGETSSSVGGQGGQGGEGGGQSGGGSGQGGSAGGGLGGPSCTPGAVIACYSGPPETIGVGICTWGQATCHPDGSGYGPCEGEVLPREEVPGDAVDDDCDGTTVSVGESLVARYYINEDPALGVTEIQDTSSQPLALTISNPNPQAPVLSVAADAEGRRGLVWTTAGTAATASAIMSGTKVQTRLNGNQAFTIELVARIEGIVNFSRLVFLGRSEAGQNAYDALVFRFDNAGRLQAYIEGSSVGRWEYDYVNVGRAVYHLVVDSVQPLADMRRRLYVNGVHVPSVEANAPAQFSNVNLATSNVFSIGGRPSGTHSIRGMIFYVALYETALAVADLQANVQVLLGDDDTPP</sequence>
<accession>A0A0K1E9U4</accession>
<feature type="compositionally biased region" description="Gly residues" evidence="1">
    <location>
        <begin position="43"/>
        <end position="70"/>
    </location>
</feature>
<evidence type="ECO:0008006" key="4">
    <source>
        <dbReference type="Google" id="ProtNLM"/>
    </source>
</evidence>
<evidence type="ECO:0000313" key="3">
    <source>
        <dbReference type="Proteomes" id="UP000067626"/>
    </source>
</evidence>
<protein>
    <recommendedName>
        <fullName evidence="4">LamG-like jellyroll fold domain-containing protein</fullName>
    </recommendedName>
</protein>
<dbReference type="EMBL" id="CP012159">
    <property type="protein sequence ID" value="AKT37635.1"/>
    <property type="molecule type" value="Genomic_DNA"/>
</dbReference>
<dbReference type="AlphaFoldDB" id="A0A0K1E9U4"/>
<dbReference type="RefSeq" id="WP_156338375.1">
    <property type="nucleotide sequence ID" value="NZ_CP012159.1"/>
</dbReference>
<keyword evidence="3" id="KW-1185">Reference proteome</keyword>
<feature type="region of interest" description="Disordered" evidence="1">
    <location>
        <begin position="28"/>
        <end position="70"/>
    </location>
</feature>
<name>A0A0K1E9U4_CHOCO</name>
<gene>
    <name evidence="2" type="ORF">CMC5_017770</name>
</gene>
<dbReference type="Pfam" id="PF13385">
    <property type="entry name" value="Laminin_G_3"/>
    <property type="match status" value="1"/>
</dbReference>
<dbReference type="STRING" id="52.CMC5_017770"/>
<dbReference type="InterPro" id="IPR013320">
    <property type="entry name" value="ConA-like_dom_sf"/>
</dbReference>
<dbReference type="Proteomes" id="UP000067626">
    <property type="component" value="Chromosome"/>
</dbReference>
<organism evidence="2 3">
    <name type="scientific">Chondromyces crocatus</name>
    <dbReference type="NCBI Taxonomy" id="52"/>
    <lineage>
        <taxon>Bacteria</taxon>
        <taxon>Pseudomonadati</taxon>
        <taxon>Myxococcota</taxon>
        <taxon>Polyangia</taxon>
        <taxon>Polyangiales</taxon>
        <taxon>Polyangiaceae</taxon>
        <taxon>Chondromyces</taxon>
    </lineage>
</organism>
<proteinExistence type="predicted"/>
<dbReference type="OrthoDB" id="9821611at2"/>